<evidence type="ECO:0000313" key="2">
    <source>
        <dbReference type="Proteomes" id="UP000814128"/>
    </source>
</evidence>
<dbReference type="EMBL" id="MU273465">
    <property type="protein sequence ID" value="KAI0037173.1"/>
    <property type="molecule type" value="Genomic_DNA"/>
</dbReference>
<reference evidence="1" key="2">
    <citation type="journal article" date="2022" name="New Phytol.">
        <title>Evolutionary transition to the ectomycorrhizal habit in the genomes of a hyperdiverse lineage of mushroom-forming fungi.</title>
        <authorList>
            <person name="Looney B."/>
            <person name="Miyauchi S."/>
            <person name="Morin E."/>
            <person name="Drula E."/>
            <person name="Courty P.E."/>
            <person name="Kohler A."/>
            <person name="Kuo A."/>
            <person name="LaButti K."/>
            <person name="Pangilinan J."/>
            <person name="Lipzen A."/>
            <person name="Riley R."/>
            <person name="Andreopoulos W."/>
            <person name="He G."/>
            <person name="Johnson J."/>
            <person name="Nolan M."/>
            <person name="Tritt A."/>
            <person name="Barry K.W."/>
            <person name="Grigoriev I.V."/>
            <person name="Nagy L.G."/>
            <person name="Hibbett D."/>
            <person name="Henrissat B."/>
            <person name="Matheny P.B."/>
            <person name="Labbe J."/>
            <person name="Martin F.M."/>
        </authorList>
    </citation>
    <scope>NUCLEOTIDE SEQUENCE</scope>
    <source>
        <strain evidence="1">EC-137</strain>
    </source>
</reference>
<reference evidence="1" key="1">
    <citation type="submission" date="2021-02" db="EMBL/GenBank/DDBJ databases">
        <authorList>
            <consortium name="DOE Joint Genome Institute"/>
            <person name="Ahrendt S."/>
            <person name="Looney B.P."/>
            <person name="Miyauchi S."/>
            <person name="Morin E."/>
            <person name="Drula E."/>
            <person name="Courty P.E."/>
            <person name="Chicoki N."/>
            <person name="Fauchery L."/>
            <person name="Kohler A."/>
            <person name="Kuo A."/>
            <person name="Labutti K."/>
            <person name="Pangilinan J."/>
            <person name="Lipzen A."/>
            <person name="Riley R."/>
            <person name="Andreopoulos W."/>
            <person name="He G."/>
            <person name="Johnson J."/>
            <person name="Barry K.W."/>
            <person name="Grigoriev I.V."/>
            <person name="Nagy L."/>
            <person name="Hibbett D."/>
            <person name="Henrissat B."/>
            <person name="Matheny P.B."/>
            <person name="Labbe J."/>
            <person name="Martin F."/>
        </authorList>
    </citation>
    <scope>NUCLEOTIDE SEQUENCE</scope>
    <source>
        <strain evidence="1">EC-137</strain>
    </source>
</reference>
<keyword evidence="2" id="KW-1185">Reference proteome</keyword>
<name>A0ACB8QZM0_9AGAM</name>
<accession>A0ACB8QZM0</accession>
<organism evidence="1 2">
    <name type="scientific">Vararia minispora EC-137</name>
    <dbReference type="NCBI Taxonomy" id="1314806"/>
    <lineage>
        <taxon>Eukaryota</taxon>
        <taxon>Fungi</taxon>
        <taxon>Dikarya</taxon>
        <taxon>Basidiomycota</taxon>
        <taxon>Agaricomycotina</taxon>
        <taxon>Agaricomycetes</taxon>
        <taxon>Russulales</taxon>
        <taxon>Lachnocladiaceae</taxon>
        <taxon>Vararia</taxon>
    </lineage>
</organism>
<dbReference type="Proteomes" id="UP000814128">
    <property type="component" value="Unassembled WGS sequence"/>
</dbReference>
<comment type="caution">
    <text evidence="1">The sequence shown here is derived from an EMBL/GenBank/DDBJ whole genome shotgun (WGS) entry which is preliminary data.</text>
</comment>
<protein>
    <submittedName>
        <fullName evidence="1">Uncharacterized protein</fullName>
    </submittedName>
</protein>
<proteinExistence type="predicted"/>
<sequence length="248" mass="26844">MLTRLLSTARLAIVAAARPVARADSGTSVALGGRTYVNKGIVAFGRILLRRNRVYSPSETRSMGRSQAPLLFTLIGASIGFILTPYSGSGALSFDDASSTPWLTYRNTLLYIGRDNAAMIRVHALGVRPARAGFSPTHQATADLPIPVASSTNNRFALDLEGLMLNGDGTCAALPDEAVRRFSRWRAFLPPNDHGKSDFTFDDYPATSRADNQGLERAISVRMECLILRLATPSLWSILWDSDGPSLS</sequence>
<evidence type="ECO:0000313" key="1">
    <source>
        <dbReference type="EMBL" id="KAI0037173.1"/>
    </source>
</evidence>
<gene>
    <name evidence="1" type="ORF">K488DRAFT_67076</name>
</gene>